<gene>
    <name evidence="1" type="ORF">L2764_18590</name>
</gene>
<accession>A0ABT0LFG1</accession>
<proteinExistence type="predicted"/>
<dbReference type="RefSeq" id="WP_248941825.1">
    <property type="nucleotide sequence ID" value="NZ_JAKIKS010000088.1"/>
</dbReference>
<feature type="non-terminal residue" evidence="1">
    <location>
        <position position="1"/>
    </location>
</feature>
<keyword evidence="2" id="KW-1185">Reference proteome</keyword>
<dbReference type="EMBL" id="JAKIKS010000088">
    <property type="protein sequence ID" value="MCL1126436.1"/>
    <property type="molecule type" value="Genomic_DNA"/>
</dbReference>
<evidence type="ECO:0000313" key="1">
    <source>
        <dbReference type="EMBL" id="MCL1126436.1"/>
    </source>
</evidence>
<evidence type="ECO:0000313" key="2">
    <source>
        <dbReference type="Proteomes" id="UP001203423"/>
    </source>
</evidence>
<protein>
    <submittedName>
        <fullName evidence="1">Uncharacterized protein</fullName>
    </submittedName>
</protein>
<comment type="caution">
    <text evidence="1">The sequence shown here is derived from an EMBL/GenBank/DDBJ whole genome shotgun (WGS) entry which is preliminary data.</text>
</comment>
<dbReference type="Proteomes" id="UP001203423">
    <property type="component" value="Unassembled WGS sequence"/>
</dbReference>
<sequence>ESFETESDSFYALNYSDPAPDIPRDGLVHVIRLESSRIIGLVFDITLDTAKFPEFGTYVDMNSPIDLGWSWVIDPYNYERSSAEITVTDLTLNSGKEYPCISTLRNNEVSERHSFLLDAILKIQVEGATPGVVYGIRYFKNGTDLLTGPQDGWMIEASEETDYATTSNYIKVINYSDPAPDIPRDNGIHQVVLDSVLFPELRFYITLDTSKLPAFGSFIKMSEQGDAGWSWIIEKSCYQYIKPNSKGNQSSIYYTISSEKQLHCYWTEAEHGYRLRFGYNGFNELPNIIGIDKENPDGTWERINSAGTDWLPPLVFEAETGTPHASMVYTGGNHGSNGDASGAQTATNDIYQILVNGKSITSEAVMGYTDKIEILIVNRLMAFNTIEDARYALSQTMRVSISPGAMEVVTDVKALEPLTMRTDNGLQMVTIGAQSTMLMLDSDVAERVQFDSSKNSGASSEYSAWAVLLKGDLVQQTSWMDREYEAGDGRYVSPSEPFIRGGGATNTKFYHAVVYYYPHIMQAEEHYKWRGGYSWQHPECELDGYDSLWRYLHDQKSILTMVENGQNYTLLK</sequence>
<organism evidence="1 2">
    <name type="scientific">Shewanella surugensis</name>
    <dbReference type="NCBI Taxonomy" id="212020"/>
    <lineage>
        <taxon>Bacteria</taxon>
        <taxon>Pseudomonadati</taxon>
        <taxon>Pseudomonadota</taxon>
        <taxon>Gammaproteobacteria</taxon>
        <taxon>Alteromonadales</taxon>
        <taxon>Shewanellaceae</taxon>
        <taxon>Shewanella</taxon>
    </lineage>
</organism>
<name>A0ABT0LFG1_9GAMM</name>
<reference evidence="1 2" key="1">
    <citation type="submission" date="2022-01" db="EMBL/GenBank/DDBJ databases">
        <title>Whole genome-based taxonomy of the Shewanellaceae.</title>
        <authorList>
            <person name="Martin-Rodriguez A.J."/>
        </authorList>
    </citation>
    <scope>NUCLEOTIDE SEQUENCE [LARGE SCALE GENOMIC DNA]</scope>
    <source>
        <strain evidence="1 2">DSM 17177</strain>
    </source>
</reference>